<evidence type="ECO:0000259" key="7">
    <source>
        <dbReference type="Pfam" id="PF00924"/>
    </source>
</evidence>
<reference evidence="8 9" key="1">
    <citation type="submission" date="2017-09" db="EMBL/GenBank/DDBJ databases">
        <authorList>
            <person name="Ehlers B."/>
            <person name="Leendertz F.H."/>
        </authorList>
    </citation>
    <scope>NUCLEOTIDE SEQUENCE [LARGE SCALE GENOMIC DNA]</scope>
    <source>
        <strain evidence="8 9">DSM 27208</strain>
    </source>
</reference>
<gene>
    <name evidence="8" type="ORF">SAMN06269185_0425</name>
</gene>
<dbReference type="InterPro" id="IPR006685">
    <property type="entry name" value="MscS_channel_2nd"/>
</dbReference>
<evidence type="ECO:0000313" key="9">
    <source>
        <dbReference type="Proteomes" id="UP000219453"/>
    </source>
</evidence>
<dbReference type="AlphaFoldDB" id="A0A285N7R2"/>
<name>A0A285N7R2_NATPI</name>
<dbReference type="InterPro" id="IPR010920">
    <property type="entry name" value="LSM_dom_sf"/>
</dbReference>
<evidence type="ECO:0000313" key="8">
    <source>
        <dbReference type="EMBL" id="SNZ04006.1"/>
    </source>
</evidence>
<keyword evidence="4 6" id="KW-1133">Transmembrane helix</keyword>
<evidence type="ECO:0000256" key="5">
    <source>
        <dbReference type="ARBA" id="ARBA00023136"/>
    </source>
</evidence>
<dbReference type="InterPro" id="IPR011014">
    <property type="entry name" value="MscS_channel_TM-2"/>
</dbReference>
<dbReference type="GO" id="GO:0016020">
    <property type="term" value="C:membrane"/>
    <property type="evidence" value="ECO:0007669"/>
    <property type="project" value="UniProtKB-SubCell"/>
</dbReference>
<dbReference type="OrthoDB" id="313107at2157"/>
<dbReference type="InterPro" id="IPR045275">
    <property type="entry name" value="MscS_archaea/bacteria_type"/>
</dbReference>
<evidence type="ECO:0000256" key="4">
    <source>
        <dbReference type="ARBA" id="ARBA00022989"/>
    </source>
</evidence>
<feature type="domain" description="Mechanosensitive ion channel MscS" evidence="7">
    <location>
        <begin position="196"/>
        <end position="254"/>
    </location>
</feature>
<evidence type="ECO:0000256" key="3">
    <source>
        <dbReference type="ARBA" id="ARBA00022692"/>
    </source>
</evidence>
<feature type="transmembrane region" description="Helical" evidence="6">
    <location>
        <begin position="101"/>
        <end position="125"/>
    </location>
</feature>
<dbReference type="Pfam" id="PF05552">
    <property type="entry name" value="MS_channel_1st_1"/>
    <property type="match status" value="1"/>
</dbReference>
<keyword evidence="9" id="KW-1185">Reference proteome</keyword>
<dbReference type="Gene3D" id="2.30.30.60">
    <property type="match status" value="1"/>
</dbReference>
<feature type="transmembrane region" description="Helical" evidence="6">
    <location>
        <begin position="146"/>
        <end position="166"/>
    </location>
</feature>
<sequence length="260" mass="28257">MYPLQSFPENVTVLREPVLVALVLLLVGIGLGLLVGRVNKQILTAAGVPDAVEGTPFERTARSLGTSTVSLLARLTSWFVYGVSILAAIRVANFFNAPSFWVGVAAFVPRLFVAVVVMIIGFIAADKAELVTSERLRDVKLPEITLLPLAVKYTVLYIALLIALSQVGVNTLALLVLLTVYVFGVVFLGGLAFKDFLSSAAAGMYLLLNQPYGIGDEVRIGDREGIVQEVDLLVTRIENDEEEFIVPNRKVFEHGIARTR</sequence>
<dbReference type="Proteomes" id="UP000219453">
    <property type="component" value="Unassembled WGS sequence"/>
</dbReference>
<feature type="transmembrane region" description="Helical" evidence="6">
    <location>
        <begin position="18"/>
        <end position="36"/>
    </location>
</feature>
<evidence type="ECO:0000256" key="2">
    <source>
        <dbReference type="ARBA" id="ARBA00008017"/>
    </source>
</evidence>
<dbReference type="SUPFAM" id="SSF82861">
    <property type="entry name" value="Mechanosensitive channel protein MscS (YggB), transmembrane region"/>
    <property type="match status" value="1"/>
</dbReference>
<proteinExistence type="inferred from homology"/>
<evidence type="ECO:0000256" key="1">
    <source>
        <dbReference type="ARBA" id="ARBA00004141"/>
    </source>
</evidence>
<dbReference type="EMBL" id="OBEJ01000001">
    <property type="protein sequence ID" value="SNZ04006.1"/>
    <property type="molecule type" value="Genomic_DNA"/>
</dbReference>
<dbReference type="InterPro" id="IPR008910">
    <property type="entry name" value="MSC_TM_helix"/>
</dbReference>
<organism evidence="8 9">
    <name type="scientific">Natronoarchaeum philippinense</name>
    <dbReference type="NCBI Taxonomy" id="558529"/>
    <lineage>
        <taxon>Archaea</taxon>
        <taxon>Methanobacteriati</taxon>
        <taxon>Methanobacteriota</taxon>
        <taxon>Stenosarchaea group</taxon>
        <taxon>Halobacteria</taxon>
        <taxon>Halobacteriales</taxon>
        <taxon>Natronoarchaeaceae</taxon>
    </lineage>
</organism>
<dbReference type="Gene3D" id="1.10.287.1260">
    <property type="match status" value="1"/>
</dbReference>
<feature type="transmembrane region" description="Helical" evidence="6">
    <location>
        <begin position="172"/>
        <end position="193"/>
    </location>
</feature>
<dbReference type="PANTHER" id="PTHR30221">
    <property type="entry name" value="SMALL-CONDUCTANCE MECHANOSENSITIVE CHANNEL"/>
    <property type="match status" value="1"/>
</dbReference>
<keyword evidence="5 6" id="KW-0472">Membrane</keyword>
<comment type="similarity">
    <text evidence="2">Belongs to the MscS (TC 1.A.23) family.</text>
</comment>
<dbReference type="GO" id="GO:0008381">
    <property type="term" value="F:mechanosensitive monoatomic ion channel activity"/>
    <property type="evidence" value="ECO:0007669"/>
    <property type="project" value="InterPro"/>
</dbReference>
<comment type="subcellular location">
    <subcellularLocation>
        <location evidence="1">Membrane</location>
        <topology evidence="1">Multi-pass membrane protein</topology>
    </subcellularLocation>
</comment>
<dbReference type="InterPro" id="IPR023408">
    <property type="entry name" value="MscS_beta-dom_sf"/>
</dbReference>
<dbReference type="PANTHER" id="PTHR30221:SF20">
    <property type="entry name" value="SMALL-CONDUCTANCE MECHANOSENSITIVE CHANNEL"/>
    <property type="match status" value="1"/>
</dbReference>
<dbReference type="RefSeq" id="WP_097007451.1">
    <property type="nucleotide sequence ID" value="NZ_OBEJ01000001.1"/>
</dbReference>
<dbReference type="SUPFAM" id="SSF50182">
    <property type="entry name" value="Sm-like ribonucleoproteins"/>
    <property type="match status" value="1"/>
</dbReference>
<evidence type="ECO:0000256" key="6">
    <source>
        <dbReference type="SAM" id="Phobius"/>
    </source>
</evidence>
<keyword evidence="3 6" id="KW-0812">Transmembrane</keyword>
<protein>
    <submittedName>
        <fullName evidence="8">Mechanosensitive ion channel</fullName>
    </submittedName>
</protein>
<feature type="transmembrane region" description="Helical" evidence="6">
    <location>
        <begin position="71"/>
        <end position="89"/>
    </location>
</feature>
<accession>A0A285N7R2</accession>
<dbReference type="Pfam" id="PF00924">
    <property type="entry name" value="MS_channel_2nd"/>
    <property type="match status" value="1"/>
</dbReference>